<reference evidence="2 3" key="1">
    <citation type="submission" date="2013-03" db="EMBL/GenBank/DDBJ databases">
        <title>The Genome Sequence of Cladophialophora psammophila CBS 110553.</title>
        <authorList>
            <consortium name="The Broad Institute Genomics Platform"/>
            <person name="Cuomo C."/>
            <person name="de Hoog S."/>
            <person name="Gorbushina A."/>
            <person name="Walker B."/>
            <person name="Young S.K."/>
            <person name="Zeng Q."/>
            <person name="Gargeya S."/>
            <person name="Fitzgerald M."/>
            <person name="Haas B."/>
            <person name="Abouelleil A."/>
            <person name="Allen A.W."/>
            <person name="Alvarado L."/>
            <person name="Arachchi H.M."/>
            <person name="Berlin A.M."/>
            <person name="Chapman S.B."/>
            <person name="Gainer-Dewar J."/>
            <person name="Goldberg J."/>
            <person name="Griggs A."/>
            <person name="Gujja S."/>
            <person name="Hansen M."/>
            <person name="Howarth C."/>
            <person name="Imamovic A."/>
            <person name="Ireland A."/>
            <person name="Larimer J."/>
            <person name="McCowan C."/>
            <person name="Murphy C."/>
            <person name="Pearson M."/>
            <person name="Poon T.W."/>
            <person name="Priest M."/>
            <person name="Roberts A."/>
            <person name="Saif S."/>
            <person name="Shea T."/>
            <person name="Sisk P."/>
            <person name="Sykes S."/>
            <person name="Wortman J."/>
            <person name="Nusbaum C."/>
            <person name="Birren B."/>
        </authorList>
    </citation>
    <scope>NUCLEOTIDE SEQUENCE [LARGE SCALE GENOMIC DNA]</scope>
    <source>
        <strain evidence="2 3">CBS 110553</strain>
    </source>
</reference>
<feature type="compositionally biased region" description="Polar residues" evidence="1">
    <location>
        <begin position="55"/>
        <end position="64"/>
    </location>
</feature>
<comment type="caution">
    <text evidence="2">The sequence shown here is derived from an EMBL/GenBank/DDBJ whole genome shotgun (WGS) entry which is preliminary data.</text>
</comment>
<protein>
    <submittedName>
        <fullName evidence="2">Uncharacterized protein</fullName>
    </submittedName>
</protein>
<evidence type="ECO:0000256" key="1">
    <source>
        <dbReference type="SAM" id="MobiDB-lite"/>
    </source>
</evidence>
<evidence type="ECO:0000313" key="2">
    <source>
        <dbReference type="EMBL" id="EXJ66667.1"/>
    </source>
</evidence>
<feature type="compositionally biased region" description="Basic and acidic residues" evidence="1">
    <location>
        <begin position="20"/>
        <end position="30"/>
    </location>
</feature>
<evidence type="ECO:0000313" key="3">
    <source>
        <dbReference type="Proteomes" id="UP000019471"/>
    </source>
</evidence>
<dbReference type="HOGENOM" id="CLU_019191_0_0_1"/>
<feature type="region of interest" description="Disordered" evidence="1">
    <location>
        <begin position="576"/>
        <end position="598"/>
    </location>
</feature>
<dbReference type="OrthoDB" id="4156917at2759"/>
<dbReference type="AlphaFoldDB" id="W9WEX4"/>
<dbReference type="Proteomes" id="UP000019471">
    <property type="component" value="Unassembled WGS sequence"/>
</dbReference>
<gene>
    <name evidence="2" type="ORF">A1O5_10338</name>
</gene>
<dbReference type="EMBL" id="AMGX01000019">
    <property type="protein sequence ID" value="EXJ66667.1"/>
    <property type="molecule type" value="Genomic_DNA"/>
</dbReference>
<dbReference type="GeneID" id="19195031"/>
<accession>W9WEX4</accession>
<feature type="region of interest" description="Disordered" evidence="1">
    <location>
        <begin position="1"/>
        <end position="127"/>
    </location>
</feature>
<sequence length="617" mass="68503">MEGSLSNVTEADGPAQPVKDGPRLRSKELVSELPLRGKNGQTSRGRSLESCALTLGSTSSQSIKTIECPSPDDPEVDSAVSADRFVEHSTDNPQELPMPPNPEDGLSRSSLSTSEFSQPYNKVPRDDLLSSDTTIVQAIQEDFLALPLHNDVHIGQNIDTSSTSTRAFGLAKQPATSEPGYESVCPYAIRSWHFGTAIANTEIEDPHICWCNQCFQCEPDLENRICFGNSDGYVEVWTDKPKAAIFSPSAFLCSCMTRPFHSETVTKFDFYKSYAQKLRDNSSKRNYLLSSRDLHILSNRDSVFRRIDSGIALRCPSFGKHNLQPPLFGHLRRSSAPENTVHPFEESSQSVDGTNCVIPEINRLLVKGSLDITSPTLESKLVQSNIPISPEPPVLPREMCWCGDFCWVTRMPRAWIDRSDNRLECRSRIEVKHRVFFSSAGGEIEAWTDIPKPKNAFTGVEKSTCIMAPRHISRVVKFNLFTERLTQSAPKRVHLLNCRDRSNCPTLSLDGSGASNGSATALGKEDPVTKYGVLAPRDCSLYGRGGLQTRNDTRKEEGSNLPSLNLLQLPYLGHQRRSSAPEALENRPEPRIQPSRAKYYRLANGKSVKVKMPSTDV</sequence>
<organism evidence="2 3">
    <name type="scientific">Cladophialophora psammophila CBS 110553</name>
    <dbReference type="NCBI Taxonomy" id="1182543"/>
    <lineage>
        <taxon>Eukaryota</taxon>
        <taxon>Fungi</taxon>
        <taxon>Dikarya</taxon>
        <taxon>Ascomycota</taxon>
        <taxon>Pezizomycotina</taxon>
        <taxon>Eurotiomycetes</taxon>
        <taxon>Chaetothyriomycetidae</taxon>
        <taxon>Chaetothyriales</taxon>
        <taxon>Herpotrichiellaceae</taxon>
        <taxon>Cladophialophora</taxon>
    </lineage>
</organism>
<name>W9WEX4_9EURO</name>
<feature type="compositionally biased region" description="Low complexity" evidence="1">
    <location>
        <begin position="107"/>
        <end position="117"/>
    </location>
</feature>
<dbReference type="RefSeq" id="XP_007749104.1">
    <property type="nucleotide sequence ID" value="XM_007750914.1"/>
</dbReference>
<keyword evidence="3" id="KW-1185">Reference proteome</keyword>
<proteinExistence type="predicted"/>